<reference evidence="1" key="1">
    <citation type="submission" date="2016-07" db="EMBL/GenBank/DDBJ databases">
        <authorList>
            <person name="Bretaudeau A."/>
        </authorList>
    </citation>
    <scope>NUCLEOTIDE SEQUENCE</scope>
    <source>
        <strain evidence="1">Rice</strain>
        <tissue evidence="1">Whole body</tissue>
    </source>
</reference>
<dbReference type="AlphaFoldDB" id="A0A2H1W900"/>
<sequence length="74" mass="8598">MATHCKALGQISRSNLYQLVVRDSYFLSTRNSTSFRPYWGLIFMSSIPRYTTRRQLCSLFILRQTDLLPATSFA</sequence>
<organism evidence="1">
    <name type="scientific">Spodoptera frugiperda</name>
    <name type="common">Fall armyworm</name>
    <dbReference type="NCBI Taxonomy" id="7108"/>
    <lineage>
        <taxon>Eukaryota</taxon>
        <taxon>Metazoa</taxon>
        <taxon>Ecdysozoa</taxon>
        <taxon>Arthropoda</taxon>
        <taxon>Hexapoda</taxon>
        <taxon>Insecta</taxon>
        <taxon>Pterygota</taxon>
        <taxon>Neoptera</taxon>
        <taxon>Endopterygota</taxon>
        <taxon>Lepidoptera</taxon>
        <taxon>Glossata</taxon>
        <taxon>Ditrysia</taxon>
        <taxon>Noctuoidea</taxon>
        <taxon>Noctuidae</taxon>
        <taxon>Amphipyrinae</taxon>
        <taxon>Spodoptera</taxon>
    </lineage>
</organism>
<evidence type="ECO:0000313" key="1">
    <source>
        <dbReference type="EMBL" id="SOQ49493.1"/>
    </source>
</evidence>
<proteinExistence type="predicted"/>
<protein>
    <submittedName>
        <fullName evidence="1">SFRICE_025479</fullName>
    </submittedName>
</protein>
<accession>A0A2H1W900</accession>
<gene>
    <name evidence="1" type="ORF">SFRICE_025479</name>
</gene>
<name>A0A2H1W900_SPOFR</name>
<dbReference type="EMBL" id="ODYU01007059">
    <property type="protein sequence ID" value="SOQ49493.1"/>
    <property type="molecule type" value="Genomic_DNA"/>
</dbReference>